<evidence type="ECO:0000313" key="1">
    <source>
        <dbReference type="EMBL" id="SEN17695.1"/>
    </source>
</evidence>
<name>A0A1H8EDW1_9RHOB</name>
<keyword evidence="2" id="KW-1185">Reference proteome</keyword>
<gene>
    <name evidence="1" type="ORF">SAMN04489859_100227</name>
</gene>
<protein>
    <recommendedName>
        <fullName evidence="3">Transposase</fullName>
    </recommendedName>
</protein>
<sequence length="105" mass="11472">MEKLAASGAQLRFCYEAGPCGYGLHRHLVEMGHDCIVVAPALVPVKAERQGEDRRAALMLAKLHRAGELTTVWVPDGAHEAMRDLMRARAVAMRVTGQIADLLPQ</sequence>
<dbReference type="Proteomes" id="UP000199054">
    <property type="component" value="Unassembled WGS sequence"/>
</dbReference>
<organism evidence="1 2">
    <name type="scientific">Paracoccus alcaliphilus</name>
    <dbReference type="NCBI Taxonomy" id="34002"/>
    <lineage>
        <taxon>Bacteria</taxon>
        <taxon>Pseudomonadati</taxon>
        <taxon>Pseudomonadota</taxon>
        <taxon>Alphaproteobacteria</taxon>
        <taxon>Rhodobacterales</taxon>
        <taxon>Paracoccaceae</taxon>
        <taxon>Paracoccus</taxon>
    </lineage>
</organism>
<proteinExistence type="predicted"/>
<dbReference type="EMBL" id="FODE01000002">
    <property type="protein sequence ID" value="SEN17695.1"/>
    <property type="molecule type" value="Genomic_DNA"/>
</dbReference>
<dbReference type="STRING" id="34002.SAMN04489859_100227"/>
<evidence type="ECO:0008006" key="3">
    <source>
        <dbReference type="Google" id="ProtNLM"/>
    </source>
</evidence>
<dbReference type="RefSeq" id="WP_211657185.1">
    <property type="nucleotide sequence ID" value="NZ_CP067127.1"/>
</dbReference>
<accession>A0A1H8EDW1</accession>
<reference evidence="1 2" key="1">
    <citation type="submission" date="2016-10" db="EMBL/GenBank/DDBJ databases">
        <authorList>
            <person name="de Groot N.N."/>
        </authorList>
    </citation>
    <scope>NUCLEOTIDE SEQUENCE [LARGE SCALE GENOMIC DNA]</scope>
    <source>
        <strain evidence="1 2">DSM 8512</strain>
    </source>
</reference>
<dbReference type="AlphaFoldDB" id="A0A1H8EDW1"/>
<evidence type="ECO:0000313" key="2">
    <source>
        <dbReference type="Proteomes" id="UP000199054"/>
    </source>
</evidence>